<name>A0A3B6BXE8_WHEAT</name>
<dbReference type="InterPro" id="IPR002182">
    <property type="entry name" value="NB-ARC"/>
</dbReference>
<dbReference type="RefSeq" id="XP_044321421.1">
    <property type="nucleotide sequence ID" value="XM_044465486.1"/>
</dbReference>
<dbReference type="Proteomes" id="UP000019116">
    <property type="component" value="Chromosome 2B"/>
</dbReference>
<accession>A0A3B6BXE8</accession>
<dbReference type="AlphaFoldDB" id="A0A3B6BXE8"/>
<dbReference type="InterPro" id="IPR044974">
    <property type="entry name" value="Disease_R_plants"/>
</dbReference>
<reference evidence="3" key="1">
    <citation type="submission" date="2018-08" db="EMBL/GenBank/DDBJ databases">
        <authorList>
            <person name="Rossello M."/>
        </authorList>
    </citation>
    <scope>NUCLEOTIDE SEQUENCE [LARGE SCALE GENOMIC DNA]</scope>
    <source>
        <strain evidence="3">cv. Chinese Spring</strain>
    </source>
</reference>
<feature type="domain" description="NB-ARC" evidence="2">
    <location>
        <begin position="182"/>
        <end position="357"/>
    </location>
</feature>
<dbReference type="Gramene" id="TraesCS2B03G0061900.1">
    <property type="protein sequence ID" value="TraesCS2B03G0061900.1.CDS"/>
    <property type="gene ID" value="TraesCS2B03G0061900"/>
</dbReference>
<feature type="region of interest" description="Disordered" evidence="1">
    <location>
        <begin position="270"/>
        <end position="290"/>
    </location>
</feature>
<dbReference type="InterPro" id="IPR027417">
    <property type="entry name" value="P-loop_NTPase"/>
</dbReference>
<dbReference type="GO" id="GO:0043531">
    <property type="term" value="F:ADP binding"/>
    <property type="evidence" value="ECO:0007669"/>
    <property type="project" value="InterPro"/>
</dbReference>
<keyword evidence="4" id="KW-1185">Reference proteome</keyword>
<evidence type="ECO:0000256" key="1">
    <source>
        <dbReference type="SAM" id="MobiDB-lite"/>
    </source>
</evidence>
<evidence type="ECO:0000259" key="2">
    <source>
        <dbReference type="Pfam" id="PF00931"/>
    </source>
</evidence>
<dbReference type="PRINTS" id="PR00364">
    <property type="entry name" value="DISEASERSIST"/>
</dbReference>
<gene>
    <name evidence="3" type="primary">LOC123043133</name>
</gene>
<feature type="region of interest" description="Disordered" evidence="1">
    <location>
        <begin position="110"/>
        <end position="147"/>
    </location>
</feature>
<dbReference type="GeneID" id="123043133"/>
<dbReference type="STRING" id="4565.A0A3B6BXE8"/>
<dbReference type="PANTHER" id="PTHR23155:SF1227">
    <property type="entry name" value="OS11G0462500 PROTEIN"/>
    <property type="match status" value="1"/>
</dbReference>
<dbReference type="Pfam" id="PF00931">
    <property type="entry name" value="NB-ARC"/>
    <property type="match status" value="1"/>
</dbReference>
<organism evidence="3">
    <name type="scientific">Triticum aestivum</name>
    <name type="common">Wheat</name>
    <dbReference type="NCBI Taxonomy" id="4565"/>
    <lineage>
        <taxon>Eukaryota</taxon>
        <taxon>Viridiplantae</taxon>
        <taxon>Streptophyta</taxon>
        <taxon>Embryophyta</taxon>
        <taxon>Tracheophyta</taxon>
        <taxon>Spermatophyta</taxon>
        <taxon>Magnoliopsida</taxon>
        <taxon>Liliopsida</taxon>
        <taxon>Poales</taxon>
        <taxon>Poaceae</taxon>
        <taxon>BOP clade</taxon>
        <taxon>Pooideae</taxon>
        <taxon>Triticodae</taxon>
        <taxon>Triticeae</taxon>
        <taxon>Triticinae</taxon>
        <taxon>Triticum</taxon>
    </lineage>
</organism>
<dbReference type="SMR" id="A0A3B6BXE8"/>
<feature type="region of interest" description="Disordered" evidence="1">
    <location>
        <begin position="242"/>
        <end position="261"/>
    </location>
</feature>
<dbReference type="PANTHER" id="PTHR23155">
    <property type="entry name" value="DISEASE RESISTANCE PROTEIN RP"/>
    <property type="match status" value="1"/>
</dbReference>
<proteinExistence type="predicted"/>
<sequence length="504" mass="55963">MASYGASLGSVTTFILPKIWWACFWQKPDLRDAVDSLKLQHKHILGKIREYRAISERFSDIGGTLDEHIADLRRMANEMEDCIDSCHIAEATRTRAELLRKIPRLKERSEKLEVDYKGPGKSTGGETTTSRKEASNGASGHGQSYSGGGFRVVKPSCADPVDMDGPIKELLDLVKKSDSKPESKQLKVISISGFGGLGKTLLADKVYFHEDVCAQFRVRACVEAAGKSHDQVLEEILKQVPGTSANDEEIPQNGEQSVNDKGKKVQIDGVTRQNGEPGHGQATQPSTSERLRSSLKNERFLIIIVDIQENRGEIAIASVLKGLGDVHSRVIVTTTIQSIATSWASPNNHLYPMSTLNKVHWEELFFREFDEGKCKKPSEMGQLSSLKSLLEKCDGLPLALISTAKVLSGTELDNKACTEAWKKLCDIKHDETSTLQKMQRVLASTCAGLSGTNVPPTLIDCLLYFSMFPPNHHVRKNSLIRRWLAEGMKHNVDRKEFNLEEHIE</sequence>
<dbReference type="Gene3D" id="3.40.50.300">
    <property type="entry name" value="P-loop containing nucleotide triphosphate hydrolases"/>
    <property type="match status" value="1"/>
</dbReference>
<protein>
    <recommendedName>
        <fullName evidence="2">NB-ARC domain-containing protein</fullName>
    </recommendedName>
</protein>
<evidence type="ECO:0000313" key="4">
    <source>
        <dbReference type="Proteomes" id="UP000019116"/>
    </source>
</evidence>
<dbReference type="EnsemblPlants" id="TraesCS2B02G030100.1">
    <property type="protein sequence ID" value="TraesCS2B02G030100.1"/>
    <property type="gene ID" value="TraesCS2B02G030100"/>
</dbReference>
<dbReference type="Gramene" id="TraesCS2B02G030100.1">
    <property type="protein sequence ID" value="TraesCS2B02G030100.1"/>
    <property type="gene ID" value="TraesCS2B02G030100"/>
</dbReference>
<evidence type="ECO:0000313" key="3">
    <source>
        <dbReference type="EnsemblPlants" id="TraesCS2B02G030100.1"/>
    </source>
</evidence>
<dbReference type="SUPFAM" id="SSF52540">
    <property type="entry name" value="P-loop containing nucleoside triphosphate hydrolases"/>
    <property type="match status" value="1"/>
</dbReference>
<reference evidence="3" key="2">
    <citation type="submission" date="2018-10" db="UniProtKB">
        <authorList>
            <consortium name="EnsemblPlants"/>
        </authorList>
    </citation>
    <scope>IDENTIFICATION</scope>
</reference>
<dbReference type="GO" id="GO:0006952">
    <property type="term" value="P:defense response"/>
    <property type="evidence" value="ECO:0007669"/>
    <property type="project" value="InterPro"/>
</dbReference>